<reference evidence="1 2" key="1">
    <citation type="submission" date="2016-10" db="EMBL/GenBank/DDBJ databases">
        <authorList>
            <person name="Cai Z."/>
        </authorList>
    </citation>
    <scope>NUCLEOTIDE SEQUENCE [LARGE SCALE GENOMIC DNA]</scope>
    <source>
        <strain evidence="1 2">CGMCC 1.10826</strain>
    </source>
</reference>
<accession>A0A2Y9A2Q4</accession>
<dbReference type="RefSeq" id="WP_110850951.1">
    <property type="nucleotide sequence ID" value="NZ_QKLZ01000001.1"/>
</dbReference>
<organism evidence="1 2">
    <name type="scientific">Georgenia satyanarayanai</name>
    <dbReference type="NCBI Taxonomy" id="860221"/>
    <lineage>
        <taxon>Bacteria</taxon>
        <taxon>Bacillati</taxon>
        <taxon>Actinomycetota</taxon>
        <taxon>Actinomycetes</taxon>
        <taxon>Micrococcales</taxon>
        <taxon>Bogoriellaceae</taxon>
        <taxon>Georgenia</taxon>
    </lineage>
</organism>
<dbReference type="AlphaFoldDB" id="A0A2Y9A2Q4"/>
<dbReference type="OrthoDB" id="4774211at2"/>
<dbReference type="EMBL" id="UETB01000001">
    <property type="protein sequence ID" value="SSA36809.1"/>
    <property type="molecule type" value="Genomic_DNA"/>
</dbReference>
<evidence type="ECO:0000313" key="1">
    <source>
        <dbReference type="EMBL" id="SSA36809.1"/>
    </source>
</evidence>
<gene>
    <name evidence="1" type="ORF">SAMN05216184_101468</name>
</gene>
<name>A0A2Y9A2Q4_9MICO</name>
<dbReference type="Proteomes" id="UP000250222">
    <property type="component" value="Unassembled WGS sequence"/>
</dbReference>
<proteinExistence type="predicted"/>
<keyword evidence="2" id="KW-1185">Reference proteome</keyword>
<protein>
    <submittedName>
        <fullName evidence="1">Uncharacterized protein</fullName>
    </submittedName>
</protein>
<sequence>MIIDCDSCTMRTIACDDCVVSFLTDPARGQAPAARDLGEDERTALAVLADSGLVPPLRLRRAGTA</sequence>
<evidence type="ECO:0000313" key="2">
    <source>
        <dbReference type="Proteomes" id="UP000250222"/>
    </source>
</evidence>